<keyword evidence="2" id="KW-1185">Reference proteome</keyword>
<evidence type="ECO:0000313" key="2">
    <source>
        <dbReference type="Proteomes" id="UP000325827"/>
    </source>
</evidence>
<protein>
    <submittedName>
        <fullName evidence="1">Uncharacterized protein</fullName>
    </submittedName>
</protein>
<reference evidence="2" key="1">
    <citation type="submission" date="2019-09" db="EMBL/GenBank/DDBJ databases">
        <title>Mumia zhuanghuii sp. nov. isolated from the intestinal contents of plateau pika (Ochotona curzoniae) in the Qinghai-Tibet plateau of China.</title>
        <authorList>
            <person name="Tian Z."/>
        </authorList>
    </citation>
    <scope>NUCLEOTIDE SEQUENCE [LARGE SCALE GENOMIC DNA]</scope>
    <source>
        <strain evidence="2">JCM 30598</strain>
    </source>
</reference>
<gene>
    <name evidence="1" type="ORF">F6B43_01400</name>
</gene>
<sequence length="96" mass="10782">MSDHPILDHLHHDVDRTTRALDTIASQVRDNRRVVALLDGRQITVAQLGLLLEAVTAVMRSPKNDRKVPGYRLAREHVLYSLGYALHAAGHDQQRA</sequence>
<accession>A0A5J5J693</accession>
<dbReference type="AlphaFoldDB" id="A0A5J5J693"/>
<name>A0A5J5J693_9MICO</name>
<comment type="caution">
    <text evidence="1">The sequence shown here is derived from an EMBL/GenBank/DDBJ whole genome shotgun (WGS) entry which is preliminary data.</text>
</comment>
<evidence type="ECO:0000313" key="1">
    <source>
        <dbReference type="EMBL" id="KAA9110378.1"/>
    </source>
</evidence>
<dbReference type="Proteomes" id="UP000325827">
    <property type="component" value="Unassembled WGS sequence"/>
</dbReference>
<organism evidence="1 2">
    <name type="scientific">Microbacterium rhizomatis</name>
    <dbReference type="NCBI Taxonomy" id="1631477"/>
    <lineage>
        <taxon>Bacteria</taxon>
        <taxon>Bacillati</taxon>
        <taxon>Actinomycetota</taxon>
        <taxon>Actinomycetes</taxon>
        <taxon>Micrococcales</taxon>
        <taxon>Microbacteriaceae</taxon>
        <taxon>Microbacterium</taxon>
    </lineage>
</organism>
<proteinExistence type="predicted"/>
<dbReference type="RefSeq" id="WP_150447154.1">
    <property type="nucleotide sequence ID" value="NZ_VYSA01000001.1"/>
</dbReference>
<dbReference type="EMBL" id="VYSA01000001">
    <property type="protein sequence ID" value="KAA9110378.1"/>
    <property type="molecule type" value="Genomic_DNA"/>
</dbReference>